<dbReference type="InterPro" id="IPR036397">
    <property type="entry name" value="RNaseH_sf"/>
</dbReference>
<dbReference type="GO" id="GO:0003676">
    <property type="term" value="F:nucleic acid binding"/>
    <property type="evidence" value="ECO:0007669"/>
    <property type="project" value="InterPro"/>
</dbReference>
<reference evidence="2" key="1">
    <citation type="submission" date="2013-12" db="EMBL/GenBank/DDBJ databases">
        <title>The Genome Sequence of Aphanomyces invadans NJM9701.</title>
        <authorList>
            <consortium name="The Broad Institute Genomics Platform"/>
            <person name="Russ C."/>
            <person name="Tyler B."/>
            <person name="van West P."/>
            <person name="Dieguez-Uribeondo J."/>
            <person name="Young S.K."/>
            <person name="Zeng Q."/>
            <person name="Gargeya S."/>
            <person name="Fitzgerald M."/>
            <person name="Abouelleil A."/>
            <person name="Alvarado L."/>
            <person name="Chapman S.B."/>
            <person name="Gainer-Dewar J."/>
            <person name="Goldberg J."/>
            <person name="Griggs A."/>
            <person name="Gujja S."/>
            <person name="Hansen M."/>
            <person name="Howarth C."/>
            <person name="Imamovic A."/>
            <person name="Ireland A."/>
            <person name="Larimer J."/>
            <person name="McCowan C."/>
            <person name="Murphy C."/>
            <person name="Pearson M."/>
            <person name="Poon T.W."/>
            <person name="Priest M."/>
            <person name="Roberts A."/>
            <person name="Saif S."/>
            <person name="Shea T."/>
            <person name="Sykes S."/>
            <person name="Wortman J."/>
            <person name="Nusbaum C."/>
            <person name="Birren B."/>
        </authorList>
    </citation>
    <scope>NUCLEOTIDE SEQUENCE [LARGE SCALE GENOMIC DNA]</scope>
    <source>
        <strain evidence="2">NJM9701</strain>
    </source>
</reference>
<dbReference type="GeneID" id="20086746"/>
<dbReference type="EMBL" id="KI913973">
    <property type="protein sequence ID" value="ETV97361.1"/>
    <property type="molecule type" value="Genomic_DNA"/>
</dbReference>
<accession>A0A024TUR0</accession>
<dbReference type="VEuPathDB" id="FungiDB:H310_09696"/>
<sequence>MKFRRLTCTEKIAIYAVLLHNSSNGKPRYGDIKHQAALYNVSERTVQRVWTKGQENRPFTTPAPRQRKQTDILDLQTRVSKLPATKKMDIRTMAEALQMPKSTLHDAFAAGVLVRKHSSLKPLLSDENKAARKQYAYSFVHLNDGHLKFDPMLDRVFLDEKWFYLRKIKNKFYLAPWEDVPTQSTKNKRHIPSVMFLTAVARPRMVDGVLFDGKLGIWPFVETVAAQRRSHRREAGTLETKTVSVTKATYKNMLIKETFPAIFEKFPCDFQRIIVQHDNAKPHAVIWTQPANSPDLNILDLGFFNSIQSLQHKMTAFTVDELIGNVKKAFTDIPAESLENVFYTLQSVMECILETDGSNKYKLKHIGKAAKRRSGDLEETLTCSVDTYLAARIADF</sequence>
<dbReference type="RefSeq" id="XP_008874069.1">
    <property type="nucleotide sequence ID" value="XM_008875847.1"/>
</dbReference>
<feature type="domain" description="DUF7769" evidence="1">
    <location>
        <begin position="6"/>
        <end position="56"/>
    </location>
</feature>
<dbReference type="InterPro" id="IPR056671">
    <property type="entry name" value="DUF7769"/>
</dbReference>
<dbReference type="PANTHER" id="PTHR47169">
    <property type="entry name" value="OS01G0541250 PROTEIN"/>
    <property type="match status" value="1"/>
</dbReference>
<dbReference type="eggNOG" id="ENOG502QQNW">
    <property type="taxonomic scope" value="Eukaryota"/>
</dbReference>
<dbReference type="Gene3D" id="3.30.420.10">
    <property type="entry name" value="Ribonuclease H-like superfamily/Ribonuclease H"/>
    <property type="match status" value="1"/>
</dbReference>
<evidence type="ECO:0000259" key="1">
    <source>
        <dbReference type="Pfam" id="PF24964"/>
    </source>
</evidence>
<organism evidence="2">
    <name type="scientific">Aphanomyces invadans</name>
    <dbReference type="NCBI Taxonomy" id="157072"/>
    <lineage>
        <taxon>Eukaryota</taxon>
        <taxon>Sar</taxon>
        <taxon>Stramenopiles</taxon>
        <taxon>Oomycota</taxon>
        <taxon>Saprolegniomycetes</taxon>
        <taxon>Saprolegniales</taxon>
        <taxon>Verrucalvaceae</taxon>
        <taxon>Aphanomyces</taxon>
    </lineage>
</organism>
<dbReference type="AlphaFoldDB" id="A0A024TUR0"/>
<name>A0A024TUR0_9STRA</name>
<dbReference type="OrthoDB" id="1734867at2759"/>
<dbReference type="Pfam" id="PF24964">
    <property type="entry name" value="DUF7769"/>
    <property type="match status" value="1"/>
</dbReference>
<evidence type="ECO:0000313" key="2">
    <source>
        <dbReference type="EMBL" id="ETV97361.1"/>
    </source>
</evidence>
<dbReference type="PANTHER" id="PTHR47169:SF2">
    <property type="entry name" value="OS01G0541250 PROTEIN"/>
    <property type="match status" value="1"/>
</dbReference>
<gene>
    <name evidence="2" type="ORF">H310_09696</name>
</gene>
<proteinExistence type="predicted"/>
<protein>
    <recommendedName>
        <fullName evidence="1">DUF7769 domain-containing protein</fullName>
    </recommendedName>
</protein>